<organism evidence="2 3">
    <name type="scientific">Pseudomonas citronellolis</name>
    <dbReference type="NCBI Taxonomy" id="53408"/>
    <lineage>
        <taxon>Bacteria</taxon>
        <taxon>Pseudomonadati</taxon>
        <taxon>Pseudomonadota</taxon>
        <taxon>Gammaproteobacteria</taxon>
        <taxon>Pseudomonadales</taxon>
        <taxon>Pseudomonadaceae</taxon>
        <taxon>Pseudomonas</taxon>
    </lineage>
</organism>
<dbReference type="EMBL" id="CP015879">
    <property type="protein sequence ID" value="ANI18663.1"/>
    <property type="molecule type" value="Genomic_DNA"/>
</dbReference>
<dbReference type="InterPro" id="IPR023867">
    <property type="entry name" value="Sulphatase_maturase_rSAM"/>
</dbReference>
<dbReference type="InterPro" id="IPR023885">
    <property type="entry name" value="4Fe4S-binding_SPASM_dom"/>
</dbReference>
<name>A0A1A9KNU2_9PSED</name>
<evidence type="ECO:0000313" key="2">
    <source>
        <dbReference type="EMBL" id="ANI18663.1"/>
    </source>
</evidence>
<evidence type="ECO:0000256" key="1">
    <source>
        <dbReference type="ARBA" id="ARBA00001966"/>
    </source>
</evidence>
<dbReference type="SUPFAM" id="SSF102114">
    <property type="entry name" value="Radical SAM enzymes"/>
    <property type="match status" value="1"/>
</dbReference>
<sequence length="393" mass="43515">MIHQPFTLHIRMTKSCNADCSYCSSWMENVSSRMSPAAFMKSIDFILNRALPQIGAAPTFLSAQYIGGEILTVPFQELKECVRYLRKACAQHGIEMQDGAQSNLIGTPEKISRLYDLFEGRLGTSVDDFSQARTVKGSADNYRLIWKEADHYLRNQRSTPGAVFVLDQSGLNSARQQTRLAAREGRMLTLRPLFQGGTPGQALQGAERTMKALLETFDDWFMRYPIIVEPFFHLTTARVASLAGGNHHMPHACAFQADCTQRSLSLEPNGDLHVCQEMADAGLSRVGNALDGVIDTGLLEALAARSGRLSADCQACPFVKECQGGCMFESIQQGSGMYGRSAHCASWKALFRRIDAGIQEHGLEEVRGWLHRIETRHHNHKLDGLFKASLASA</sequence>
<dbReference type="AlphaFoldDB" id="A0A1A9KNU2"/>
<keyword evidence="2" id="KW-0614">Plasmid</keyword>
<reference evidence="2 3" key="1">
    <citation type="submission" date="2016-05" db="EMBL/GenBank/DDBJ databases">
        <title>Genome Sequence of Pseudomonas citronellolis Strain SJTE-3, an Estrogens and Persistent Organic Pollutants degradation strain.</title>
        <authorList>
            <person name="Liang R."/>
        </authorList>
    </citation>
    <scope>NUCLEOTIDE SEQUENCE [LARGE SCALE GENOMIC DNA]</scope>
    <source>
        <strain evidence="2 3">SJTE-3</strain>
        <plasmid evidence="3">Plasmid prbl16</plasmid>
    </source>
</reference>
<dbReference type="PANTHER" id="PTHR43273">
    <property type="entry name" value="ANAEROBIC SULFATASE-MATURATING ENZYME HOMOLOG ASLB-RELATED"/>
    <property type="match status" value="1"/>
</dbReference>
<protein>
    <submittedName>
        <fullName evidence="2">SPASM domain-containing protein</fullName>
    </submittedName>
</protein>
<proteinExistence type="predicted"/>
<dbReference type="PANTHER" id="PTHR43273:SF3">
    <property type="entry name" value="ANAEROBIC SULFATASE-MATURATING ENZYME HOMOLOG ASLB-RELATED"/>
    <property type="match status" value="1"/>
</dbReference>
<geneLocation type="plasmid" evidence="3">
    <name>prbl16</name>
</geneLocation>
<evidence type="ECO:0000313" key="3">
    <source>
        <dbReference type="Proteomes" id="UP000077748"/>
    </source>
</evidence>
<comment type="cofactor">
    <cofactor evidence="1">
        <name>[4Fe-4S] cluster</name>
        <dbReference type="ChEBI" id="CHEBI:49883"/>
    </cofactor>
</comment>
<accession>A0A1A9KNU2</accession>
<dbReference type="Gene3D" id="3.20.20.70">
    <property type="entry name" value="Aldolase class I"/>
    <property type="match status" value="1"/>
</dbReference>
<dbReference type="NCBIfam" id="TIGR04085">
    <property type="entry name" value="rSAM_more_4Fe4S"/>
    <property type="match status" value="1"/>
</dbReference>
<dbReference type="GeneID" id="93444603"/>
<dbReference type="CDD" id="cd01335">
    <property type="entry name" value="Radical_SAM"/>
    <property type="match status" value="1"/>
</dbReference>
<gene>
    <name evidence="2" type="ORF">A9C11_31845</name>
</gene>
<dbReference type="InterPro" id="IPR058240">
    <property type="entry name" value="rSAM_sf"/>
</dbReference>
<dbReference type="RefSeq" id="WP_019484920.1">
    <property type="nucleotide sequence ID" value="NZ_CP015879.1"/>
</dbReference>
<dbReference type="Proteomes" id="UP000077748">
    <property type="component" value="Plasmid pRBL16"/>
</dbReference>
<dbReference type="GO" id="GO:0016491">
    <property type="term" value="F:oxidoreductase activity"/>
    <property type="evidence" value="ECO:0007669"/>
    <property type="project" value="InterPro"/>
</dbReference>
<dbReference type="InterPro" id="IPR013785">
    <property type="entry name" value="Aldolase_TIM"/>
</dbReference>